<reference evidence="1" key="1">
    <citation type="submission" date="2021-01" db="EMBL/GenBank/DDBJ databases">
        <authorList>
            <person name="Corre E."/>
            <person name="Pelletier E."/>
            <person name="Niang G."/>
            <person name="Scheremetjew M."/>
            <person name="Finn R."/>
            <person name="Kale V."/>
            <person name="Holt S."/>
            <person name="Cochrane G."/>
            <person name="Meng A."/>
            <person name="Brown T."/>
            <person name="Cohen L."/>
        </authorList>
    </citation>
    <scope>NUCLEOTIDE SEQUENCE</scope>
    <source>
        <strain evidence="1">CCMP281</strain>
    </source>
</reference>
<dbReference type="EMBL" id="HBHX01048289">
    <property type="protein sequence ID" value="CAE0127718.1"/>
    <property type="molecule type" value="Transcribed_RNA"/>
</dbReference>
<accession>A0A7S3B9T3</accession>
<dbReference type="AlphaFoldDB" id="A0A7S3B9T3"/>
<sequence>MQHLGFGYRFEHEGERAAIGAWLDMVGAKSGDSLLHLALRLSGADDDDEKVCLVVEMLGRGASFEVENLDHEIPSMIDPACFKQASSVPFAPAHLPTALALPMVWKCHSFAGSLPAASRMAVAAATAVRKGARG</sequence>
<proteinExistence type="predicted"/>
<evidence type="ECO:0000313" key="1">
    <source>
        <dbReference type="EMBL" id="CAE0127718.1"/>
    </source>
</evidence>
<organism evidence="1">
    <name type="scientific">Haptolina ericina</name>
    <dbReference type="NCBI Taxonomy" id="156174"/>
    <lineage>
        <taxon>Eukaryota</taxon>
        <taxon>Haptista</taxon>
        <taxon>Haptophyta</taxon>
        <taxon>Prymnesiophyceae</taxon>
        <taxon>Prymnesiales</taxon>
        <taxon>Prymnesiaceae</taxon>
        <taxon>Haptolina</taxon>
    </lineage>
</organism>
<protein>
    <submittedName>
        <fullName evidence="1">Uncharacterized protein</fullName>
    </submittedName>
</protein>
<name>A0A7S3B9T3_9EUKA</name>
<gene>
    <name evidence="1" type="ORF">HERI1096_LOCUS26754</name>
</gene>